<sequence length="115" mass="13616">MQRREAEQCQFFSPEKTSGEDQDLCRQVSEASPGGCGPENFIRSVCFAWEQTDIEEMSTRDTIAWFYSMIIVQLTSIEKENSEQRPAILENKLRFLRFLKFWLCGSSFVYRVYYR</sequence>
<dbReference type="AlphaFoldDB" id="A0AAV7IID3"/>
<reference evidence="2 3" key="1">
    <citation type="journal article" date="2021" name="J. Hered.">
        <title>A chromosome-level genome assembly of the parasitoid wasp, Cotesia glomerata (Hymenoptera: Braconidae).</title>
        <authorList>
            <person name="Pinto B.J."/>
            <person name="Weis J.J."/>
            <person name="Gamble T."/>
            <person name="Ode P.J."/>
            <person name="Paul R."/>
            <person name="Zaspel J.M."/>
        </authorList>
    </citation>
    <scope>NUCLEOTIDE SEQUENCE [LARGE SCALE GENOMIC DNA]</scope>
    <source>
        <strain evidence="2">CgM1</strain>
    </source>
</reference>
<evidence type="ECO:0000256" key="1">
    <source>
        <dbReference type="SAM" id="MobiDB-lite"/>
    </source>
</evidence>
<evidence type="ECO:0000313" key="3">
    <source>
        <dbReference type="Proteomes" id="UP000826195"/>
    </source>
</evidence>
<proteinExistence type="predicted"/>
<evidence type="ECO:0000313" key="2">
    <source>
        <dbReference type="EMBL" id="KAH0552272.1"/>
    </source>
</evidence>
<gene>
    <name evidence="2" type="ORF">KQX54_008059</name>
</gene>
<dbReference type="Proteomes" id="UP000826195">
    <property type="component" value="Unassembled WGS sequence"/>
</dbReference>
<comment type="caution">
    <text evidence="2">The sequence shown here is derived from an EMBL/GenBank/DDBJ whole genome shotgun (WGS) entry which is preliminary data.</text>
</comment>
<feature type="region of interest" description="Disordered" evidence="1">
    <location>
        <begin position="1"/>
        <end position="24"/>
    </location>
</feature>
<dbReference type="EMBL" id="JAHXZJ010001492">
    <property type="protein sequence ID" value="KAH0552272.1"/>
    <property type="molecule type" value="Genomic_DNA"/>
</dbReference>
<protein>
    <submittedName>
        <fullName evidence="2">Uncharacterized protein</fullName>
    </submittedName>
</protein>
<keyword evidence="3" id="KW-1185">Reference proteome</keyword>
<name>A0AAV7IID3_COTGL</name>
<accession>A0AAV7IID3</accession>
<organism evidence="2 3">
    <name type="scientific">Cotesia glomerata</name>
    <name type="common">Lepidopteran parasitic wasp</name>
    <name type="synonym">Apanteles glomeratus</name>
    <dbReference type="NCBI Taxonomy" id="32391"/>
    <lineage>
        <taxon>Eukaryota</taxon>
        <taxon>Metazoa</taxon>
        <taxon>Ecdysozoa</taxon>
        <taxon>Arthropoda</taxon>
        <taxon>Hexapoda</taxon>
        <taxon>Insecta</taxon>
        <taxon>Pterygota</taxon>
        <taxon>Neoptera</taxon>
        <taxon>Endopterygota</taxon>
        <taxon>Hymenoptera</taxon>
        <taxon>Apocrita</taxon>
        <taxon>Ichneumonoidea</taxon>
        <taxon>Braconidae</taxon>
        <taxon>Microgastrinae</taxon>
        <taxon>Cotesia</taxon>
    </lineage>
</organism>